<feature type="transmembrane region" description="Helical" evidence="1">
    <location>
        <begin position="12"/>
        <end position="34"/>
    </location>
</feature>
<dbReference type="EMBL" id="CM004401">
    <property type="protein sequence ID" value="OAY29583.1"/>
    <property type="molecule type" value="Genomic_DNA"/>
</dbReference>
<accession>A0A2C9UGK4</accession>
<proteinExistence type="predicted"/>
<keyword evidence="1" id="KW-0472">Membrane</keyword>
<name>A0A2C9UGK4_MANES</name>
<keyword evidence="1" id="KW-0812">Transmembrane</keyword>
<dbReference type="AlphaFoldDB" id="A0A2C9UGK4"/>
<organism evidence="2">
    <name type="scientific">Manihot esculenta</name>
    <name type="common">Cassava</name>
    <name type="synonym">Jatropha manihot</name>
    <dbReference type="NCBI Taxonomy" id="3983"/>
    <lineage>
        <taxon>Eukaryota</taxon>
        <taxon>Viridiplantae</taxon>
        <taxon>Streptophyta</taxon>
        <taxon>Embryophyta</taxon>
        <taxon>Tracheophyta</taxon>
        <taxon>Spermatophyta</taxon>
        <taxon>Magnoliopsida</taxon>
        <taxon>eudicotyledons</taxon>
        <taxon>Gunneridae</taxon>
        <taxon>Pentapetalae</taxon>
        <taxon>rosids</taxon>
        <taxon>fabids</taxon>
        <taxon>Malpighiales</taxon>
        <taxon>Euphorbiaceae</taxon>
        <taxon>Crotonoideae</taxon>
        <taxon>Manihoteae</taxon>
        <taxon>Manihot</taxon>
    </lineage>
</organism>
<sequence length="70" mass="7876">MPTNLLHGDACLPSSFLFCTLVTSFLAQLIFYCFRENADQFSAALNAEQHVEVKLALSFCNLYEVLVGHY</sequence>
<protein>
    <submittedName>
        <fullName evidence="2">Uncharacterized protein</fullName>
    </submittedName>
</protein>
<gene>
    <name evidence="2" type="ORF">MANES_15G156200</name>
</gene>
<keyword evidence="1" id="KW-1133">Transmembrane helix</keyword>
<evidence type="ECO:0000313" key="2">
    <source>
        <dbReference type="EMBL" id="OAY29583.1"/>
    </source>
</evidence>
<evidence type="ECO:0000256" key="1">
    <source>
        <dbReference type="SAM" id="Phobius"/>
    </source>
</evidence>
<reference evidence="2" key="1">
    <citation type="submission" date="2016-02" db="EMBL/GenBank/DDBJ databases">
        <title>WGS assembly of Manihot esculenta.</title>
        <authorList>
            <person name="Bredeson J.V."/>
            <person name="Prochnik S.E."/>
            <person name="Lyons J.B."/>
            <person name="Schmutz J."/>
            <person name="Grimwood J."/>
            <person name="Vrebalov J."/>
            <person name="Bart R.S."/>
            <person name="Amuge T."/>
            <person name="Ferguson M.E."/>
            <person name="Green R."/>
            <person name="Putnam N."/>
            <person name="Stites J."/>
            <person name="Rounsley S."/>
            <person name="Rokhsar D.S."/>
        </authorList>
    </citation>
    <scope>NUCLEOTIDE SEQUENCE [LARGE SCALE GENOMIC DNA]</scope>
    <source>
        <tissue evidence="2">Leaf</tissue>
    </source>
</reference>